<reference evidence="2 3" key="1">
    <citation type="submission" date="2018-10" db="EMBL/GenBank/DDBJ databases">
        <title>Draft genome sequence of Aquitalea MWU14-2217 isolated from a wild cranberry bog in Provincetown, Massachusetts.</title>
        <authorList>
            <person name="Ebadzadsahrai G."/>
            <person name="Soby S."/>
        </authorList>
    </citation>
    <scope>NUCLEOTIDE SEQUENCE [LARGE SCALE GENOMIC DNA]</scope>
    <source>
        <strain evidence="2 3">MWU14-2217</strain>
    </source>
</reference>
<evidence type="ECO:0008006" key="4">
    <source>
        <dbReference type="Google" id="ProtNLM"/>
    </source>
</evidence>
<protein>
    <recommendedName>
        <fullName evidence="4">Adhesin</fullName>
    </recommendedName>
</protein>
<organism evidence="2 3">
    <name type="scientific">Aquitalea palustris</name>
    <dbReference type="NCBI Taxonomy" id="2480983"/>
    <lineage>
        <taxon>Bacteria</taxon>
        <taxon>Pseudomonadati</taxon>
        <taxon>Pseudomonadota</taxon>
        <taxon>Betaproteobacteria</taxon>
        <taxon>Neisseriales</taxon>
        <taxon>Chromobacteriaceae</taxon>
        <taxon>Aquitalea</taxon>
    </lineage>
</organism>
<keyword evidence="1" id="KW-0732">Signal</keyword>
<sequence length="197" mass="19340">MRILQMLCLGGALSAALAHADQLALIENSGQSAQGVLAVNQAAGDANQQGNLQALAVASGVAQASISLAQQRGGAEAMAQQNLRASIGGAAFAGSQGVLAVNQTAGYANQSLNAFSLALAARAQATVRDMPAAVQDAVLAGTTAAAPAVAGTTGNAGQTTELSAAAFQGSRGLVQLNQIAGSHNLAVNVVAVQWANP</sequence>
<feature type="chain" id="PRO_5019226101" description="Adhesin" evidence="1">
    <location>
        <begin position="21"/>
        <end position="197"/>
    </location>
</feature>
<proteinExistence type="predicted"/>
<evidence type="ECO:0000256" key="1">
    <source>
        <dbReference type="SAM" id="SignalP"/>
    </source>
</evidence>
<dbReference type="EMBL" id="RFAR01000048">
    <property type="protein sequence ID" value="RMC96532.1"/>
    <property type="molecule type" value="Genomic_DNA"/>
</dbReference>
<feature type="signal peptide" evidence="1">
    <location>
        <begin position="1"/>
        <end position="20"/>
    </location>
</feature>
<comment type="caution">
    <text evidence="2">The sequence shown here is derived from an EMBL/GenBank/DDBJ whole genome shotgun (WGS) entry which is preliminary data.</text>
</comment>
<evidence type="ECO:0000313" key="2">
    <source>
        <dbReference type="EMBL" id="RMC96532.1"/>
    </source>
</evidence>
<dbReference type="AlphaFoldDB" id="A0A454JHI7"/>
<evidence type="ECO:0000313" key="3">
    <source>
        <dbReference type="Proteomes" id="UP000274139"/>
    </source>
</evidence>
<dbReference type="OrthoDB" id="7008646at2"/>
<dbReference type="RefSeq" id="WP_103525000.1">
    <property type="nucleotide sequence ID" value="NZ_JAIZDC010000001.1"/>
</dbReference>
<accession>A0A454JHI7</accession>
<gene>
    <name evidence="2" type="ORF">EAY64_12010</name>
</gene>
<name>A0A454JHI7_9NEIS</name>
<dbReference type="Proteomes" id="UP000274139">
    <property type="component" value="Unassembled WGS sequence"/>
</dbReference>
<keyword evidence="3" id="KW-1185">Reference proteome</keyword>